<dbReference type="InterPro" id="IPR024289">
    <property type="entry name" value="DUF3828"/>
</dbReference>
<name>A0ABR8ZFP2_9FLAO</name>
<dbReference type="Proteomes" id="UP000637299">
    <property type="component" value="Unassembled WGS sequence"/>
</dbReference>
<evidence type="ECO:0000313" key="3">
    <source>
        <dbReference type="Proteomes" id="UP000637299"/>
    </source>
</evidence>
<comment type="caution">
    <text evidence="2">The sequence shown here is derived from an EMBL/GenBank/DDBJ whole genome shotgun (WGS) entry which is preliminary data.</text>
</comment>
<accession>A0ABR8ZFP2</accession>
<organism evidence="2 3">
    <name type="scientific">Chryseobacterium caseinilyticum</name>
    <dbReference type="NCBI Taxonomy" id="2771428"/>
    <lineage>
        <taxon>Bacteria</taxon>
        <taxon>Pseudomonadati</taxon>
        <taxon>Bacteroidota</taxon>
        <taxon>Flavobacteriia</taxon>
        <taxon>Flavobacteriales</taxon>
        <taxon>Weeksellaceae</taxon>
        <taxon>Chryseobacterium group</taxon>
        <taxon>Chryseobacterium</taxon>
    </lineage>
</organism>
<sequence length="169" mass="19447">MTGNKIIFGFLIMSFLIGCRQEAKATHTLSTQDSLQVKNSSKEAISTLKEFYFSMYGNDANNEDLKKKYVSERVLKRIDSLTSNPENLILDYDPFIKGQDYDANIIRKTLEIKPLNKRNEYRASFLLFGGTDEKRTNVDLLLKQNQEGDFLIDAILNDDHLNFINSLNH</sequence>
<reference evidence="2 3" key="1">
    <citation type="submission" date="2020-09" db="EMBL/GenBank/DDBJ databases">
        <title>Genome seq and assembly of Chryseobacterium sp.</title>
        <authorList>
            <person name="Chhetri G."/>
        </authorList>
    </citation>
    <scope>NUCLEOTIDE SEQUENCE [LARGE SCALE GENOMIC DNA]</scope>
    <source>
        <strain evidence="2 3">GCR10</strain>
    </source>
</reference>
<proteinExistence type="predicted"/>
<dbReference type="PROSITE" id="PS51257">
    <property type="entry name" value="PROKAR_LIPOPROTEIN"/>
    <property type="match status" value="1"/>
</dbReference>
<evidence type="ECO:0000259" key="1">
    <source>
        <dbReference type="Pfam" id="PF12883"/>
    </source>
</evidence>
<dbReference type="EMBL" id="JACYFS010000007">
    <property type="protein sequence ID" value="MBD8084124.1"/>
    <property type="molecule type" value="Genomic_DNA"/>
</dbReference>
<dbReference type="Pfam" id="PF12883">
    <property type="entry name" value="DUF3828"/>
    <property type="match status" value="1"/>
</dbReference>
<protein>
    <submittedName>
        <fullName evidence="2">DUF3828 domain-containing protein</fullName>
    </submittedName>
</protein>
<dbReference type="Gene3D" id="3.10.450.50">
    <property type="match status" value="1"/>
</dbReference>
<dbReference type="RefSeq" id="WP_191737921.1">
    <property type="nucleotide sequence ID" value="NZ_JACYFS010000007.1"/>
</dbReference>
<feature type="domain" description="DUF3828" evidence="1">
    <location>
        <begin position="52"/>
        <end position="158"/>
    </location>
</feature>
<gene>
    <name evidence="2" type="ORF">IC610_17060</name>
</gene>
<evidence type="ECO:0000313" key="2">
    <source>
        <dbReference type="EMBL" id="MBD8084124.1"/>
    </source>
</evidence>
<keyword evidence="3" id="KW-1185">Reference proteome</keyword>